<keyword evidence="1" id="KW-0695">RNA-directed DNA polymerase</keyword>
<reference evidence="1 2" key="1">
    <citation type="journal article" date="2021" name="Elife">
        <title>Chloroplast acquisition without the gene transfer in kleptoplastic sea slugs, Plakobranchus ocellatus.</title>
        <authorList>
            <person name="Maeda T."/>
            <person name="Takahashi S."/>
            <person name="Yoshida T."/>
            <person name="Shimamura S."/>
            <person name="Takaki Y."/>
            <person name="Nagai Y."/>
            <person name="Toyoda A."/>
            <person name="Suzuki Y."/>
            <person name="Arimoto A."/>
            <person name="Ishii H."/>
            <person name="Satoh N."/>
            <person name="Nishiyama T."/>
            <person name="Hasebe M."/>
            <person name="Maruyama T."/>
            <person name="Minagawa J."/>
            <person name="Obokata J."/>
            <person name="Shigenobu S."/>
        </authorList>
    </citation>
    <scope>NUCLEOTIDE SEQUENCE [LARGE SCALE GENOMIC DNA]</scope>
</reference>
<comment type="caution">
    <text evidence="1">The sequence shown here is derived from an EMBL/GenBank/DDBJ whole genome shotgun (WGS) entry which is preliminary data.</text>
</comment>
<gene>
    <name evidence="1" type="ORF">PoB_000676500</name>
</gene>
<keyword evidence="2" id="KW-1185">Reference proteome</keyword>
<evidence type="ECO:0000313" key="2">
    <source>
        <dbReference type="Proteomes" id="UP000735302"/>
    </source>
</evidence>
<organism evidence="1 2">
    <name type="scientific">Plakobranchus ocellatus</name>
    <dbReference type="NCBI Taxonomy" id="259542"/>
    <lineage>
        <taxon>Eukaryota</taxon>
        <taxon>Metazoa</taxon>
        <taxon>Spiralia</taxon>
        <taxon>Lophotrochozoa</taxon>
        <taxon>Mollusca</taxon>
        <taxon>Gastropoda</taxon>
        <taxon>Heterobranchia</taxon>
        <taxon>Euthyneura</taxon>
        <taxon>Panpulmonata</taxon>
        <taxon>Sacoglossa</taxon>
        <taxon>Placobranchoidea</taxon>
        <taxon>Plakobranchidae</taxon>
        <taxon>Plakobranchus</taxon>
    </lineage>
</organism>
<dbReference type="AlphaFoldDB" id="A0AAV3YCK2"/>
<sequence>MEKTFYKVWTKGVIFNLLKTNVSHKILIWIKGFQNNMQALVKANGVRSQVESMTNSVPQVGMLSPTLFSLFYMNDMKDQLSRKEYPAINADDVALISTEEEVGTAKVRLQGRLMVFLDDR</sequence>
<keyword evidence="1" id="KW-0808">Transferase</keyword>
<dbReference type="GO" id="GO:0003964">
    <property type="term" value="F:RNA-directed DNA polymerase activity"/>
    <property type="evidence" value="ECO:0007669"/>
    <property type="project" value="UniProtKB-KW"/>
</dbReference>
<dbReference type="Proteomes" id="UP000735302">
    <property type="component" value="Unassembled WGS sequence"/>
</dbReference>
<accession>A0AAV3YCK2</accession>
<keyword evidence="1" id="KW-0548">Nucleotidyltransferase</keyword>
<dbReference type="EMBL" id="BLXT01000810">
    <property type="protein sequence ID" value="GFN80259.1"/>
    <property type="molecule type" value="Genomic_DNA"/>
</dbReference>
<evidence type="ECO:0000313" key="1">
    <source>
        <dbReference type="EMBL" id="GFN80259.1"/>
    </source>
</evidence>
<protein>
    <submittedName>
        <fullName evidence="1">RNA-directed DNA polymerase from mobile element jockey</fullName>
    </submittedName>
</protein>
<name>A0AAV3YCK2_9GAST</name>
<proteinExistence type="predicted"/>